<dbReference type="PANTHER" id="PTHR31600">
    <property type="entry name" value="TINY MACROCYSTS PROTEIN B-RELATED"/>
    <property type="match status" value="1"/>
</dbReference>
<keyword evidence="6" id="KW-1133">Transmembrane helix</keyword>
<feature type="transmembrane region" description="Helical" evidence="6">
    <location>
        <begin position="257"/>
        <end position="274"/>
    </location>
</feature>
<keyword evidence="6" id="KW-0812">Transmembrane</keyword>
<dbReference type="InterPro" id="IPR035938">
    <property type="entry name" value="Hemerythrin-like_sf"/>
</dbReference>
<accession>A0ABQ9YB52</accession>
<evidence type="ECO:0000256" key="3">
    <source>
        <dbReference type="ARBA" id="ARBA00023004"/>
    </source>
</evidence>
<feature type="transmembrane region" description="Helical" evidence="6">
    <location>
        <begin position="1344"/>
        <end position="1368"/>
    </location>
</feature>
<evidence type="ECO:0000313" key="8">
    <source>
        <dbReference type="EMBL" id="KAK2961001.1"/>
    </source>
</evidence>
<dbReference type="Proteomes" id="UP001281761">
    <property type="component" value="Unassembled WGS sequence"/>
</dbReference>
<keyword evidence="2" id="KW-0479">Metal-binding</keyword>
<feature type="region of interest" description="Disordered" evidence="5">
    <location>
        <begin position="901"/>
        <end position="1010"/>
    </location>
</feature>
<comment type="similarity">
    <text evidence="1">Belongs to the hemerythrin family.</text>
</comment>
<dbReference type="InterPro" id="IPR052994">
    <property type="entry name" value="Tiny_macrocysts_regulators"/>
</dbReference>
<feature type="domain" description="TmcB/TmcC TPR repeats" evidence="7">
    <location>
        <begin position="475"/>
        <end position="580"/>
    </location>
</feature>
<feature type="transmembrane region" description="Helical" evidence="6">
    <location>
        <begin position="314"/>
        <end position="337"/>
    </location>
</feature>
<evidence type="ECO:0000256" key="5">
    <source>
        <dbReference type="SAM" id="MobiDB-lite"/>
    </source>
</evidence>
<organism evidence="8 9">
    <name type="scientific">Blattamonas nauphoetae</name>
    <dbReference type="NCBI Taxonomy" id="2049346"/>
    <lineage>
        <taxon>Eukaryota</taxon>
        <taxon>Metamonada</taxon>
        <taxon>Preaxostyla</taxon>
        <taxon>Oxymonadida</taxon>
        <taxon>Blattamonas</taxon>
    </lineage>
</organism>
<feature type="compositionally biased region" description="Basic and acidic residues" evidence="5">
    <location>
        <begin position="964"/>
        <end position="975"/>
    </location>
</feature>
<feature type="region of interest" description="Disordered" evidence="5">
    <location>
        <begin position="1053"/>
        <end position="1074"/>
    </location>
</feature>
<gene>
    <name evidence="8" type="ORF">BLNAU_4088</name>
</gene>
<protein>
    <recommendedName>
        <fullName evidence="7">TmcB/TmcC TPR repeats domain-containing protein</fullName>
    </recommendedName>
</protein>
<feature type="transmembrane region" description="Helical" evidence="6">
    <location>
        <begin position="286"/>
        <end position="308"/>
    </location>
</feature>
<feature type="transmembrane region" description="Helical" evidence="6">
    <location>
        <begin position="49"/>
        <end position="68"/>
    </location>
</feature>
<feature type="transmembrane region" description="Helical" evidence="6">
    <location>
        <begin position="191"/>
        <end position="214"/>
    </location>
</feature>
<dbReference type="PANTHER" id="PTHR31600:SF2">
    <property type="entry name" value="GAMETE ENRICHED GENE 10 PROTEIN-RELATED"/>
    <property type="match status" value="1"/>
</dbReference>
<feature type="transmembrane region" description="Helical" evidence="6">
    <location>
        <begin position="99"/>
        <end position="121"/>
    </location>
</feature>
<keyword evidence="4" id="KW-0175">Coiled coil</keyword>
<dbReference type="SUPFAM" id="SSF47188">
    <property type="entry name" value="Hemerythrin-like"/>
    <property type="match status" value="1"/>
</dbReference>
<feature type="transmembrane region" description="Helical" evidence="6">
    <location>
        <begin position="635"/>
        <end position="661"/>
    </location>
</feature>
<evidence type="ECO:0000256" key="4">
    <source>
        <dbReference type="SAM" id="Coils"/>
    </source>
</evidence>
<feature type="region of interest" description="Disordered" evidence="5">
    <location>
        <begin position="576"/>
        <end position="617"/>
    </location>
</feature>
<sequence length="1538" mass="173426">MEDERKSTNSALTASSFDGGSFDISSKKDNLIFNLLFPLYEKPKRPPRVLPMIGYCFVFFELVTLSFFSLDSGTKMPTVIGKALGYTNLASLAFPMKDYYGYVPIGISVLLILLVVALVFVSRLYQWLLTHQPWILSVTKLIFLFFFQVLIIPFVNLSINAFDCYTPPGDSTPLYRALGTTCLGSDDTLSMVAGIVAIVFLVLYFAAVMMYHYFIFRSNPKRGGLFAAPSGKFQTCIAVLVMGLVFCQRLLVDWAFWRAVVSVGTAAGIILAVIMMQPFYSRTSNFLVVLLFSVYGTLRLGLEIGFLIDSGTGTIVGTIVFGVVGIGGGIGLSFLFLHLLKVQERRTWGVTITKDNEVLPRFDLASEEGKHKLMQHVGRKGVEPTVRFILRKNIRTRPLTEYADGIYTFSIMHRKEDKVLLLHYAQFLLSITKNRVKAQVLLQQCKKSNPGIMNRFIIHCVMKGESAENGSGGGEAMELNLKAHLEKAENDREDARDAQIEFYENMSKQKPNFILLQKQLSKIVLAENAAQKSYEELLSQHPNNVAVLRSYGVMLQRILRDEDMADYILSKADQIEEDQSDSMPGMDFQMRGGVRGDGGHQGSLAPRRKKKKKKEAQTVNVDDLLGTHQADTAHVLTIGVLAISITHLIGVAGLIVAHITIRRRSTMFVDSLNNVKDIGTIIGGCTQISVLALELLIHEYNLNWLQMNDTGHTIKTVPEIISELNKTGTELTKLVRTVYEGGSETGVWERVDIPYGFITYDEVNRNVTNVYQENKNYLSLVSDITQFGLAMGSSTDPKTDVEAMHNRMLTLMFNCYQPLYEAGKRAVTAYTDNAFDCATVMYSLTILIVGLSSLVVLILIVATYAVFAITSQSHRKKLLRECIEVKKSALNKISRTLLDEDDSETTQLRPEMEEADDGESMLETERLCEDEDGDQKQKSSSEEEMEEIKEDSTKQTSNSLTPDSSHDGKKPDTADSKLASVPNELPNTNTESVLSDGEPNAKIFSPPRNLHRIRPLQSNTMIIPPNPMTVPPHSLRSVPTQPENKFNNILFTERSLLTQRDEDEEERQTRRDDDAWEEKYENDVANLDELHKSIRGIVPLTTRITMPTHFVLILLLVTGVMTATIMSIKSLSNSVDNVLPATFCPAILSQCNYFLLALAFQTEYLTYPEIVPYPSSTHPVWQDSSHLTDKQDVLSTYFAGTVRYFRMMSLVSHFGQVKPDTTQDKTIDAVRTDRFSTDFNVKTLLMADTCFMRDRSACEALPLKSRLYESYEMLPGFQALMSRFYQYAEFLKKEDPVLFDQNHPLFLFLNSALQYDLHDGSMHEVEMMSEAYVKNKDTFLATSLALTIAGCFMYVLILLLVIAPYVSFKRIRIEDTRLQELVVQLAEDGDKARMVGAMMTNDAEIDDGREKIVATLNSTIQIFKDKESNGMLESMMDEFVTLVKRQFRMEENRMKEGTTSLDRSAMEKHRMEHRICLQRLRYLFDGLRSTSLSRQAISIRQLLRLFDSHFLSADIAAFQTGEADDKAKATESSPRHFQ</sequence>
<dbReference type="Gene3D" id="1.20.120.50">
    <property type="entry name" value="Hemerythrin-like"/>
    <property type="match status" value="1"/>
</dbReference>
<evidence type="ECO:0000256" key="1">
    <source>
        <dbReference type="ARBA" id="ARBA00010587"/>
    </source>
</evidence>
<feature type="transmembrane region" description="Helical" evidence="6">
    <location>
        <begin position="840"/>
        <end position="867"/>
    </location>
</feature>
<feature type="compositionally biased region" description="Acidic residues" evidence="5">
    <location>
        <begin position="913"/>
        <end position="933"/>
    </location>
</feature>
<evidence type="ECO:0000256" key="6">
    <source>
        <dbReference type="SAM" id="Phobius"/>
    </source>
</evidence>
<evidence type="ECO:0000259" key="7">
    <source>
        <dbReference type="Pfam" id="PF25474"/>
    </source>
</evidence>
<feature type="transmembrane region" description="Helical" evidence="6">
    <location>
        <begin position="1110"/>
        <end position="1128"/>
    </location>
</feature>
<proteinExistence type="inferred from homology"/>
<reference evidence="8 9" key="1">
    <citation type="journal article" date="2022" name="bioRxiv">
        <title>Genomics of Preaxostyla Flagellates Illuminates Evolutionary Transitions and the Path Towards Mitochondrial Loss.</title>
        <authorList>
            <person name="Novak L.V.F."/>
            <person name="Treitli S.C."/>
            <person name="Pyrih J."/>
            <person name="Halakuc P."/>
            <person name="Pipaliya S.V."/>
            <person name="Vacek V."/>
            <person name="Brzon O."/>
            <person name="Soukal P."/>
            <person name="Eme L."/>
            <person name="Dacks J.B."/>
            <person name="Karnkowska A."/>
            <person name="Elias M."/>
            <person name="Hampl V."/>
        </authorList>
    </citation>
    <scope>NUCLEOTIDE SEQUENCE [LARGE SCALE GENOMIC DNA]</scope>
    <source>
        <strain evidence="8">NAU3</strain>
        <tissue evidence="8">Gut</tissue>
    </source>
</reference>
<keyword evidence="9" id="KW-1185">Reference proteome</keyword>
<keyword evidence="3" id="KW-0408">Iron</keyword>
<name>A0ABQ9YB52_9EUKA</name>
<dbReference type="EMBL" id="JARBJD010000019">
    <property type="protein sequence ID" value="KAK2961001.1"/>
    <property type="molecule type" value="Genomic_DNA"/>
</dbReference>
<evidence type="ECO:0000313" key="9">
    <source>
        <dbReference type="Proteomes" id="UP001281761"/>
    </source>
</evidence>
<dbReference type="Pfam" id="PF25474">
    <property type="entry name" value="TPR_TmcB"/>
    <property type="match status" value="1"/>
</dbReference>
<comment type="caution">
    <text evidence="8">The sequence shown here is derived from an EMBL/GenBank/DDBJ whole genome shotgun (WGS) entry which is preliminary data.</text>
</comment>
<keyword evidence="6" id="KW-0472">Membrane</keyword>
<feature type="transmembrane region" description="Helical" evidence="6">
    <location>
        <begin position="133"/>
        <end position="155"/>
    </location>
</feature>
<feature type="coiled-coil region" evidence="4">
    <location>
        <begin position="478"/>
        <end position="505"/>
    </location>
</feature>
<evidence type="ECO:0000256" key="2">
    <source>
        <dbReference type="ARBA" id="ARBA00022723"/>
    </source>
</evidence>
<dbReference type="InterPro" id="IPR057352">
    <property type="entry name" value="TPR_TmcB/C"/>
</dbReference>